<evidence type="ECO:0000313" key="4">
    <source>
        <dbReference type="Proteomes" id="UP001642360"/>
    </source>
</evidence>
<evidence type="ECO:0000313" key="3">
    <source>
        <dbReference type="EMBL" id="CAK9187970.1"/>
    </source>
</evidence>
<evidence type="ECO:0000256" key="1">
    <source>
        <dbReference type="SAM" id="MobiDB-lite"/>
    </source>
</evidence>
<keyword evidence="4" id="KW-1185">Reference proteome</keyword>
<proteinExistence type="predicted"/>
<feature type="region of interest" description="Disordered" evidence="1">
    <location>
        <begin position="388"/>
        <end position="410"/>
    </location>
</feature>
<feature type="chain" id="PRO_5044794258" evidence="2">
    <location>
        <begin position="24"/>
        <end position="425"/>
    </location>
</feature>
<organism evidence="3 4">
    <name type="scientific">Ilex paraguariensis</name>
    <name type="common">yerba mate</name>
    <dbReference type="NCBI Taxonomy" id="185542"/>
    <lineage>
        <taxon>Eukaryota</taxon>
        <taxon>Viridiplantae</taxon>
        <taxon>Streptophyta</taxon>
        <taxon>Embryophyta</taxon>
        <taxon>Tracheophyta</taxon>
        <taxon>Spermatophyta</taxon>
        <taxon>Magnoliopsida</taxon>
        <taxon>eudicotyledons</taxon>
        <taxon>Gunneridae</taxon>
        <taxon>Pentapetalae</taxon>
        <taxon>asterids</taxon>
        <taxon>campanulids</taxon>
        <taxon>Aquifoliales</taxon>
        <taxon>Aquifoliaceae</taxon>
        <taxon>Ilex</taxon>
    </lineage>
</organism>
<feature type="compositionally biased region" description="Low complexity" evidence="1">
    <location>
        <begin position="346"/>
        <end position="360"/>
    </location>
</feature>
<protein>
    <submittedName>
        <fullName evidence="3">Uncharacterized protein</fullName>
    </submittedName>
</protein>
<feature type="region of interest" description="Disordered" evidence="1">
    <location>
        <begin position="346"/>
        <end position="367"/>
    </location>
</feature>
<evidence type="ECO:0000256" key="2">
    <source>
        <dbReference type="SAM" id="SignalP"/>
    </source>
</evidence>
<feature type="signal peptide" evidence="2">
    <location>
        <begin position="1"/>
        <end position="23"/>
    </location>
</feature>
<comment type="caution">
    <text evidence="3">The sequence shown here is derived from an EMBL/GenBank/DDBJ whole genome shotgun (WGS) entry which is preliminary data.</text>
</comment>
<name>A0ABC8V3Q0_9AQUA</name>
<dbReference type="EMBL" id="CAUOFW020010224">
    <property type="protein sequence ID" value="CAK9187970.1"/>
    <property type="molecule type" value="Genomic_DNA"/>
</dbReference>
<dbReference type="Gene3D" id="3.20.20.80">
    <property type="entry name" value="Glycosidases"/>
    <property type="match status" value="1"/>
</dbReference>
<reference evidence="3 4" key="1">
    <citation type="submission" date="2024-02" db="EMBL/GenBank/DDBJ databases">
        <authorList>
            <person name="Vignale AGUSTIN F."/>
            <person name="Sosa J E."/>
            <person name="Modenutti C."/>
        </authorList>
    </citation>
    <scope>NUCLEOTIDE SEQUENCE [LARGE SCALE GENOMIC DNA]</scope>
</reference>
<dbReference type="InterPro" id="IPR044965">
    <property type="entry name" value="Glyco_hydro_17_plant"/>
</dbReference>
<accession>A0ABC8V3Q0</accession>
<dbReference type="Proteomes" id="UP001642360">
    <property type="component" value="Unassembled WGS sequence"/>
</dbReference>
<dbReference type="PANTHER" id="PTHR32227">
    <property type="entry name" value="GLUCAN ENDO-1,3-BETA-GLUCOSIDASE BG1-RELATED-RELATED"/>
    <property type="match status" value="1"/>
</dbReference>
<gene>
    <name evidence="3" type="ORF">ILEXP_LOCUS58583</name>
</gene>
<feature type="compositionally biased region" description="Polar residues" evidence="1">
    <location>
        <begin position="388"/>
        <end position="401"/>
    </location>
</feature>
<dbReference type="AlphaFoldDB" id="A0ABC8V3Q0"/>
<keyword evidence="2" id="KW-0732">Signal</keyword>
<sequence length="425" mass="46290">MARGASKCLFLFFLFILIVCSSGTLVGFFYDARKSNEILSPTETISFLKLNKVTPSQIKVLVADHRVLDSLSNTSVFVDLYLNKTQAENLRNYKPSAISWLKTLSTTYLPHVHTKSVVVSSRRNDLPGELLVLLSTLKSIHSMLGSFRLDTEVKPSVALPLSFLENLNGKHEGDLHRIFDFINKTRSFITVEASIDGELSMGDRFVELVIKRATLAASVFPDDVVSMVLAIKSSAVPSAVEVAEFGDKILKSLKNSPQIKGKISGLFVEVSPIKEFEQKELKREEEQIFHSSHRELLDKFNYRITQHDSINPPTTIFPTTPITNPVTTPVTVPPDSSAPTVVTIPSTNPVTVTPNPASTPLTVPSTNPVPVPYTSPIDSPVPITNPVTTPSTNPGAQPVTNPVTTYPPSGGVPVTTPVTVPVTPL</sequence>